<accession>A0A7W4UK55</accession>
<evidence type="ECO:0000313" key="3">
    <source>
        <dbReference type="Proteomes" id="UP000545286"/>
    </source>
</evidence>
<dbReference type="AlphaFoldDB" id="A0A7W4UK55"/>
<comment type="caution">
    <text evidence="2">The sequence shown here is derived from an EMBL/GenBank/DDBJ whole genome shotgun (WGS) entry which is preliminary data.</text>
</comment>
<name>A0A7W4UK55_9MICO</name>
<evidence type="ECO:0000256" key="1">
    <source>
        <dbReference type="SAM" id="Phobius"/>
    </source>
</evidence>
<reference evidence="2 3" key="1">
    <citation type="submission" date="2020-08" db="EMBL/GenBank/DDBJ databases">
        <title>Sequencing the genomes of 1000 actinobacteria strains.</title>
        <authorList>
            <person name="Klenk H.-P."/>
        </authorList>
    </citation>
    <scope>NUCLEOTIDE SEQUENCE [LARGE SCALE GENOMIC DNA]</scope>
    <source>
        <strain evidence="2 3">DSM 20419</strain>
    </source>
</reference>
<protein>
    <submittedName>
        <fullName evidence="2">TctA family transporter</fullName>
    </submittedName>
</protein>
<keyword evidence="1" id="KW-1133">Transmembrane helix</keyword>
<dbReference type="RefSeq" id="WP_183622311.1">
    <property type="nucleotide sequence ID" value="NZ_JACHWJ010000001.1"/>
</dbReference>
<keyword evidence="3" id="KW-1185">Reference proteome</keyword>
<evidence type="ECO:0000313" key="2">
    <source>
        <dbReference type="EMBL" id="MBB2955913.1"/>
    </source>
</evidence>
<dbReference type="EMBL" id="JACHWJ010000001">
    <property type="protein sequence ID" value="MBB2955913.1"/>
    <property type="molecule type" value="Genomic_DNA"/>
</dbReference>
<organism evidence="2 3">
    <name type="scientific">Pseudoclavibacter helvolus</name>
    <dbReference type="NCBI Taxonomy" id="255205"/>
    <lineage>
        <taxon>Bacteria</taxon>
        <taxon>Bacillati</taxon>
        <taxon>Actinomycetota</taxon>
        <taxon>Actinomycetes</taxon>
        <taxon>Micrococcales</taxon>
        <taxon>Microbacteriaceae</taxon>
        <taxon>Pseudoclavibacter</taxon>
    </lineage>
</organism>
<keyword evidence="1" id="KW-0472">Membrane</keyword>
<dbReference type="Proteomes" id="UP000545286">
    <property type="component" value="Unassembled WGS sequence"/>
</dbReference>
<feature type="transmembrane region" description="Helical" evidence="1">
    <location>
        <begin position="36"/>
        <end position="54"/>
    </location>
</feature>
<sequence length="82" mass="8676">MMIAAILGPLAETELRRALAVSEGDLGILIDPPITIAIYVLMVGAIVISAVQHLRTRTREKQVLKAKTEAVAVQAGAREDAG</sequence>
<gene>
    <name evidence="2" type="ORF">FHX72_000025</name>
</gene>
<keyword evidence="1" id="KW-0812">Transmembrane</keyword>
<proteinExistence type="predicted"/>